<feature type="transmembrane region" description="Helical" evidence="7">
    <location>
        <begin position="146"/>
        <end position="166"/>
    </location>
</feature>
<organism evidence="9 10">
    <name type="scientific">Porphyromonas circumdentaria</name>
    <dbReference type="NCBI Taxonomy" id="29524"/>
    <lineage>
        <taxon>Bacteria</taxon>
        <taxon>Pseudomonadati</taxon>
        <taxon>Bacteroidota</taxon>
        <taxon>Bacteroidia</taxon>
        <taxon>Bacteroidales</taxon>
        <taxon>Porphyromonadaceae</taxon>
        <taxon>Porphyromonas</taxon>
    </lineage>
</organism>
<keyword evidence="6 7" id="KW-0472">Membrane</keyword>
<dbReference type="EMBL" id="FUXE01000017">
    <property type="protein sequence ID" value="SJZ92141.1"/>
    <property type="molecule type" value="Genomic_DNA"/>
</dbReference>
<feature type="domain" description="Sulfatase N-terminal" evidence="8">
    <location>
        <begin position="241"/>
        <end position="534"/>
    </location>
</feature>
<dbReference type="InterPro" id="IPR040423">
    <property type="entry name" value="PEA_transferase"/>
</dbReference>
<dbReference type="Proteomes" id="UP000190121">
    <property type="component" value="Unassembled WGS sequence"/>
</dbReference>
<evidence type="ECO:0000256" key="1">
    <source>
        <dbReference type="ARBA" id="ARBA00004651"/>
    </source>
</evidence>
<dbReference type="AlphaFoldDB" id="A0A1T4PLB5"/>
<keyword evidence="5 7" id="KW-1133">Transmembrane helix</keyword>
<dbReference type="InterPro" id="IPR058130">
    <property type="entry name" value="PEA_transf_C"/>
</dbReference>
<dbReference type="Gene3D" id="3.40.720.10">
    <property type="entry name" value="Alkaline Phosphatase, subunit A"/>
    <property type="match status" value="1"/>
</dbReference>
<keyword evidence="10" id="KW-1185">Reference proteome</keyword>
<dbReference type="InterPro" id="IPR017850">
    <property type="entry name" value="Alkaline_phosphatase_core_sf"/>
</dbReference>
<keyword evidence="3 9" id="KW-0808">Transferase</keyword>
<evidence type="ECO:0000313" key="10">
    <source>
        <dbReference type="Proteomes" id="UP000190121"/>
    </source>
</evidence>
<dbReference type="Pfam" id="PF00884">
    <property type="entry name" value="Sulfatase"/>
    <property type="match status" value="1"/>
</dbReference>
<dbReference type="SUPFAM" id="SSF53649">
    <property type="entry name" value="Alkaline phosphatase-like"/>
    <property type="match status" value="1"/>
</dbReference>
<dbReference type="GO" id="GO:0016776">
    <property type="term" value="F:phosphotransferase activity, phosphate group as acceptor"/>
    <property type="evidence" value="ECO:0007669"/>
    <property type="project" value="TreeGrafter"/>
</dbReference>
<dbReference type="PANTHER" id="PTHR30443:SF0">
    <property type="entry name" value="PHOSPHOETHANOLAMINE TRANSFERASE EPTA"/>
    <property type="match status" value="1"/>
</dbReference>
<evidence type="ECO:0000256" key="7">
    <source>
        <dbReference type="SAM" id="Phobius"/>
    </source>
</evidence>
<feature type="transmembrane region" description="Helical" evidence="7">
    <location>
        <begin position="68"/>
        <end position="87"/>
    </location>
</feature>
<dbReference type="GO" id="GO:0005886">
    <property type="term" value="C:plasma membrane"/>
    <property type="evidence" value="ECO:0007669"/>
    <property type="project" value="UniProtKB-SubCell"/>
</dbReference>
<evidence type="ECO:0000256" key="5">
    <source>
        <dbReference type="ARBA" id="ARBA00022989"/>
    </source>
</evidence>
<protein>
    <submittedName>
        <fullName evidence="9">Phosphoethanolamine transferase for glucans (OPG), alkaline phosphatase superfamily</fullName>
    </submittedName>
</protein>
<reference evidence="10" key="1">
    <citation type="submission" date="2017-02" db="EMBL/GenBank/DDBJ databases">
        <authorList>
            <person name="Varghese N."/>
            <person name="Submissions S."/>
        </authorList>
    </citation>
    <scope>NUCLEOTIDE SEQUENCE [LARGE SCALE GENOMIC DNA]</scope>
    <source>
        <strain evidence="10">ATCC 51356</strain>
    </source>
</reference>
<dbReference type="STRING" id="29524.SAMN02745171_01504"/>
<evidence type="ECO:0000256" key="6">
    <source>
        <dbReference type="ARBA" id="ARBA00023136"/>
    </source>
</evidence>
<feature type="transmembrane region" description="Helical" evidence="7">
    <location>
        <begin position="43"/>
        <end position="61"/>
    </location>
</feature>
<name>A0A1T4PLB5_9PORP</name>
<dbReference type="RefSeq" id="WP_078737399.1">
    <property type="nucleotide sequence ID" value="NZ_FUXE01000017.1"/>
</dbReference>
<evidence type="ECO:0000313" key="9">
    <source>
        <dbReference type="EMBL" id="SJZ92141.1"/>
    </source>
</evidence>
<dbReference type="OrthoDB" id="9786870at2"/>
<evidence type="ECO:0000256" key="4">
    <source>
        <dbReference type="ARBA" id="ARBA00022692"/>
    </source>
</evidence>
<gene>
    <name evidence="9" type="ORF">SAMN02745171_01504</name>
</gene>
<dbReference type="InterPro" id="IPR000917">
    <property type="entry name" value="Sulfatase_N"/>
</dbReference>
<accession>A0A1T4PLB5</accession>
<dbReference type="PANTHER" id="PTHR30443">
    <property type="entry name" value="INNER MEMBRANE PROTEIN"/>
    <property type="match status" value="1"/>
</dbReference>
<keyword evidence="2" id="KW-1003">Cell membrane</keyword>
<evidence type="ECO:0000256" key="2">
    <source>
        <dbReference type="ARBA" id="ARBA00022475"/>
    </source>
</evidence>
<dbReference type="CDD" id="cd16017">
    <property type="entry name" value="LptA"/>
    <property type="match status" value="1"/>
</dbReference>
<proteinExistence type="predicted"/>
<dbReference type="GO" id="GO:0009244">
    <property type="term" value="P:lipopolysaccharide core region biosynthetic process"/>
    <property type="evidence" value="ECO:0007669"/>
    <property type="project" value="TreeGrafter"/>
</dbReference>
<sequence length="573" mass="65053">MKAFFRHFQLTPRRAYLLMALLCWLPTCLIVFADKQASESLFLGSALLVLAALCVGMLGAIGGRVAPILGAIWLLFFPAEIASYVLAGEPVSFGLVQATFQTNPGEIMELFGLYIVIAAITLLYWFMYYWAFIVWRKRPIVLHRKVRWGIAAAFTLFLLAVMVKMYQLPSKRASTLYKLDFAVTYTASKLCKVFPIDILYNTGRYIAVRQEEKKYSQQIGDGMFEVASSPQSLQLPASKQPIILFVIGETGNMSHWQLYGYERPTTPLLAERERLIAFSDVLSAATLTSIAVPMMISRSTPRDFKRWQHEGSLIHFFNKAGFLTAWLGNQASSFAIVRASSNKVDHYFNTGKEVESMVAYDSELLPHLDDYLGSVIERKRAACIVLHTMGSHFRYDARYPIEFERFTPTTRSYKTTNSVLHQSNREALINSYDNSILYTDFFLNEIAHRIDALDRPALFLYAPDHGEGLGEVDPRSLLHGSEHPLRDELQIPMIIAYNKRYERLNPQLIATLKEKSRMPISIVDIPSLLVRLGGITSPEFPISIADSTYQSRKRYYLSPNLKVRSADATLHKE</sequence>
<comment type="subcellular location">
    <subcellularLocation>
        <location evidence="1">Cell membrane</location>
        <topology evidence="1">Multi-pass membrane protein</topology>
    </subcellularLocation>
</comment>
<evidence type="ECO:0000256" key="3">
    <source>
        <dbReference type="ARBA" id="ARBA00022679"/>
    </source>
</evidence>
<keyword evidence="4 7" id="KW-0812">Transmembrane</keyword>
<feature type="transmembrane region" description="Helical" evidence="7">
    <location>
        <begin position="107"/>
        <end position="134"/>
    </location>
</feature>
<evidence type="ECO:0000259" key="8">
    <source>
        <dbReference type="Pfam" id="PF00884"/>
    </source>
</evidence>